<dbReference type="EMBL" id="MJBS01000005">
    <property type="protein sequence ID" value="OHF03758.1"/>
    <property type="molecule type" value="Genomic_DNA"/>
</dbReference>
<feature type="compositionally biased region" description="Basic and acidic residues" evidence="1">
    <location>
        <begin position="1092"/>
        <end position="1131"/>
    </location>
</feature>
<dbReference type="STRING" id="1209926.A0A1G4BR00"/>
<keyword evidence="2" id="KW-0812">Transmembrane</keyword>
<gene>
    <name evidence="4" type="ORF">CORC01_01077</name>
</gene>
<dbReference type="PANTHER" id="PTHR24148:SF64">
    <property type="entry name" value="HETEROKARYON INCOMPATIBILITY DOMAIN-CONTAINING PROTEIN"/>
    <property type="match status" value="1"/>
</dbReference>
<dbReference type="GeneID" id="34554243"/>
<reference evidence="4 5" key="1">
    <citation type="submission" date="2016-09" db="EMBL/GenBank/DDBJ databases">
        <authorList>
            <person name="Capua I."/>
            <person name="De Benedictis P."/>
            <person name="Joannis T."/>
            <person name="Lombin L.H."/>
            <person name="Cattoli G."/>
        </authorList>
    </citation>
    <scope>NUCLEOTIDE SEQUENCE [LARGE SCALE GENOMIC DNA]</scope>
    <source>
        <strain evidence="4 5">IMI 309357</strain>
    </source>
</reference>
<organism evidence="4 5">
    <name type="scientific">Colletotrichum orchidophilum</name>
    <dbReference type="NCBI Taxonomy" id="1209926"/>
    <lineage>
        <taxon>Eukaryota</taxon>
        <taxon>Fungi</taxon>
        <taxon>Dikarya</taxon>
        <taxon>Ascomycota</taxon>
        <taxon>Pezizomycotina</taxon>
        <taxon>Sordariomycetes</taxon>
        <taxon>Hypocreomycetidae</taxon>
        <taxon>Glomerellales</taxon>
        <taxon>Glomerellaceae</taxon>
        <taxon>Colletotrichum</taxon>
    </lineage>
</organism>
<dbReference type="RefSeq" id="XP_022480894.1">
    <property type="nucleotide sequence ID" value="XM_022612733.1"/>
</dbReference>
<evidence type="ECO:0000256" key="1">
    <source>
        <dbReference type="SAM" id="MobiDB-lite"/>
    </source>
</evidence>
<dbReference type="Pfam" id="PF06985">
    <property type="entry name" value="HET"/>
    <property type="match status" value="1"/>
</dbReference>
<protein>
    <recommendedName>
        <fullName evidence="3">Heterokaryon incompatibility domain-containing protein</fullName>
    </recommendedName>
</protein>
<feature type="transmembrane region" description="Helical" evidence="2">
    <location>
        <begin position="133"/>
        <end position="153"/>
    </location>
</feature>
<dbReference type="OrthoDB" id="2157530at2759"/>
<accession>A0A1G4BR00</accession>
<dbReference type="InterPro" id="IPR052895">
    <property type="entry name" value="HetReg/Transcr_Mod"/>
</dbReference>
<sequence length="1179" mass="133354">MEKLKRMARDFRKLRGGSTDEKKDEQHVDRDWDFDSSKYDKKVLGKLERHLYDGIEIIKIAFLTFVVDEGLPPQHRWIYQTLLLQYRQTLSNKIYPWTYLSALLAWIFPNINFHPYTLALIADSQIRSQYASLPNDAVFILRPIFFAGARIIIRMLFDFRDISVALETFLGSSDFWPTAVAPILPGLLLNAPRHTINGFVPEGKQGIITAIVLWACIAVLPKVFHYSFWLWFTGPDPFAQPVMAVEWLLCSIFWFSKGVPFQAAYVMHLFTNQYPHQEFWLRHNGGEASTILRMERRGCLWFAITSFFIKVLETDPTSAKTGSLTLPISTSLKIAVLIGIGLYLVRYGMAMRMTRFRHKPLRRPNEFRILRLRAQPCFRNSPVQCEIIHSTLDSPPPYRAVSHRWGSVGDEPQIILVDGAPFLVSTSVYDLLIELRETRFSHLLWIDSVCIDQSNAVEKSQQVGLMREIFEEATSTIGWLGKSPVAAKAFDLVRRIAIAEEMNQKELLSLKSSPSSGWQELLALMNNSWFNRVWIIQEIAASKDTKLRCGDAMIHWEVFAAGLGRILAQGLAGDEDLSIFVNEHLMNALIMENMHMQVDEVDRLALKDALKLGSRFKATLSVDNVFALLGITKERNAPLFHPNFRHSEVFTEEIFSRGGVAKDLFDTLDSFVEFSHGLRRTNPLQSRKTIRLLNSIPRATRSLTEMLDGMSSILDRSKKSKGSPYDIKPDYTDKSTPEVIYTMVARELVRTGDAFAFLRYAGIGNPRNPSFDNLPSWVPDWSADVNVYILPHVVKPPIKKPKSKSAGGAKSGENHRASVSDGGFNLLHVKGAVIGKVTYATTMRENLGKSRGNDLKDATADLELLLSNLDSALNAARGVTTSTNESDDDLDNLFLRTLLAKSSYEDQDNTSKEGVKWLAETIQKDRKLLEKLKESNLDGGPIPKTPFATKSSSVSLETMARDHLSKRKVESSSNSKFAHLMKMDVLPSFEHYRWRDKKIVELPTNPLRMFDKRRASVLAAYDQYVDYTLGRTFTVLDTGYMGLAPAGVEIGDFVIFVKEYGVFLAIRPAALSTSVKEELKLEELRKKQLMEERARKEQATKEKIGEGGVEQKEKSQAEPAYKEGQESHGPSDSDDGDSFDLENTFRLVGEAFVTCSNVQNQPGTETSAADDDLRWFSLW</sequence>
<dbReference type="PANTHER" id="PTHR24148">
    <property type="entry name" value="ANKYRIN REPEAT DOMAIN-CONTAINING PROTEIN 39 HOMOLOG-RELATED"/>
    <property type="match status" value="1"/>
</dbReference>
<feature type="transmembrane region" description="Helical" evidence="2">
    <location>
        <begin position="238"/>
        <end position="255"/>
    </location>
</feature>
<dbReference type="Proteomes" id="UP000176998">
    <property type="component" value="Unassembled WGS sequence"/>
</dbReference>
<evidence type="ECO:0000313" key="4">
    <source>
        <dbReference type="EMBL" id="OHF03758.1"/>
    </source>
</evidence>
<evidence type="ECO:0000313" key="5">
    <source>
        <dbReference type="Proteomes" id="UP000176998"/>
    </source>
</evidence>
<keyword evidence="2" id="KW-0472">Membrane</keyword>
<feature type="domain" description="Heterokaryon incompatibility" evidence="3">
    <location>
        <begin position="398"/>
        <end position="538"/>
    </location>
</feature>
<comment type="caution">
    <text evidence="4">The sequence shown here is derived from an EMBL/GenBank/DDBJ whole genome shotgun (WGS) entry which is preliminary data.</text>
</comment>
<name>A0A1G4BR00_9PEZI</name>
<proteinExistence type="predicted"/>
<feature type="transmembrane region" description="Helical" evidence="2">
    <location>
        <begin position="326"/>
        <end position="345"/>
    </location>
</feature>
<evidence type="ECO:0000256" key="2">
    <source>
        <dbReference type="SAM" id="Phobius"/>
    </source>
</evidence>
<dbReference type="AlphaFoldDB" id="A0A1G4BR00"/>
<feature type="region of interest" description="Disordered" evidence="1">
    <location>
        <begin position="1092"/>
        <end position="1140"/>
    </location>
</feature>
<feature type="transmembrane region" description="Helical" evidence="2">
    <location>
        <begin position="211"/>
        <end position="232"/>
    </location>
</feature>
<feature type="transmembrane region" description="Helical" evidence="2">
    <location>
        <begin position="94"/>
        <end position="113"/>
    </location>
</feature>
<keyword evidence="5" id="KW-1185">Reference proteome</keyword>
<keyword evidence="2" id="KW-1133">Transmembrane helix</keyword>
<dbReference type="InterPro" id="IPR010730">
    <property type="entry name" value="HET"/>
</dbReference>
<evidence type="ECO:0000259" key="3">
    <source>
        <dbReference type="Pfam" id="PF06985"/>
    </source>
</evidence>